<dbReference type="Pfam" id="PF03626">
    <property type="entry name" value="COX4_pro"/>
    <property type="match status" value="1"/>
</dbReference>
<accession>A0A0K1PI68</accession>
<keyword evidence="4 7" id="KW-1133">Transmembrane helix</keyword>
<proteinExistence type="predicted"/>
<evidence type="ECO:0000313" key="8">
    <source>
        <dbReference type="EMBL" id="AKU92804.1"/>
    </source>
</evidence>
<feature type="region of interest" description="Disordered" evidence="6">
    <location>
        <begin position="112"/>
        <end position="144"/>
    </location>
</feature>
<keyword evidence="2" id="KW-1003">Cell membrane</keyword>
<dbReference type="NCBIfam" id="TIGR02229">
    <property type="entry name" value="caa3_sub_IV"/>
    <property type="match status" value="1"/>
</dbReference>
<feature type="transmembrane region" description="Helical" evidence="7">
    <location>
        <begin position="80"/>
        <end position="98"/>
    </location>
</feature>
<comment type="subcellular location">
    <subcellularLocation>
        <location evidence="1">Cell membrane</location>
        <topology evidence="1">Multi-pass membrane protein</topology>
    </subcellularLocation>
</comment>
<feature type="transmembrane region" description="Helical" evidence="7">
    <location>
        <begin position="47"/>
        <end position="68"/>
    </location>
</feature>
<protein>
    <submittedName>
        <fullName evidence="8">Cytochrome c oxidase polypeptide IV</fullName>
    </submittedName>
</protein>
<dbReference type="STRING" id="1391653.AKJ08_3191"/>
<name>A0A0K1PI68_9BACT</name>
<dbReference type="GO" id="GO:0005886">
    <property type="term" value="C:plasma membrane"/>
    <property type="evidence" value="ECO:0007669"/>
    <property type="project" value="UniProtKB-SubCell"/>
</dbReference>
<evidence type="ECO:0000313" key="9">
    <source>
        <dbReference type="Proteomes" id="UP000055590"/>
    </source>
</evidence>
<organism evidence="8 9">
    <name type="scientific">Vulgatibacter incomptus</name>
    <dbReference type="NCBI Taxonomy" id="1391653"/>
    <lineage>
        <taxon>Bacteria</taxon>
        <taxon>Pseudomonadati</taxon>
        <taxon>Myxococcota</taxon>
        <taxon>Myxococcia</taxon>
        <taxon>Myxococcales</taxon>
        <taxon>Cystobacterineae</taxon>
        <taxon>Vulgatibacteraceae</taxon>
        <taxon>Vulgatibacter</taxon>
    </lineage>
</organism>
<evidence type="ECO:0000256" key="5">
    <source>
        <dbReference type="ARBA" id="ARBA00023136"/>
    </source>
</evidence>
<dbReference type="EMBL" id="CP012332">
    <property type="protein sequence ID" value="AKU92804.1"/>
    <property type="molecule type" value="Genomic_DNA"/>
</dbReference>
<dbReference type="InterPro" id="IPR011743">
    <property type="entry name" value="Caa3_sub_IV"/>
</dbReference>
<evidence type="ECO:0000256" key="1">
    <source>
        <dbReference type="ARBA" id="ARBA00004651"/>
    </source>
</evidence>
<dbReference type="InterPro" id="IPR005171">
    <property type="entry name" value="Cyt_c_oxidase_su4_prok"/>
</dbReference>
<keyword evidence="5 7" id="KW-0472">Membrane</keyword>
<dbReference type="KEGG" id="vin:AKJ08_3191"/>
<evidence type="ECO:0000256" key="3">
    <source>
        <dbReference type="ARBA" id="ARBA00022692"/>
    </source>
</evidence>
<dbReference type="AlphaFoldDB" id="A0A0K1PI68"/>
<evidence type="ECO:0000256" key="6">
    <source>
        <dbReference type="SAM" id="MobiDB-lite"/>
    </source>
</evidence>
<sequence>MSNESHPHAEELHHEPLPLMIYGGVFGGLLFLTFITVFISQFHFGDWNLVVAMAVAVVKASLVVLYFMNLKHDHDRFNGVVFLTGLLFLVIFTGPTLWDKFTRHDVDPTRGATVGVSRPGYPPGVSGHPLPEAGKSQAAVEAAK</sequence>
<evidence type="ECO:0000256" key="7">
    <source>
        <dbReference type="SAM" id="Phobius"/>
    </source>
</evidence>
<dbReference type="Proteomes" id="UP000055590">
    <property type="component" value="Chromosome"/>
</dbReference>
<dbReference type="RefSeq" id="WP_050726921.1">
    <property type="nucleotide sequence ID" value="NZ_CP012332.1"/>
</dbReference>
<reference evidence="8 9" key="1">
    <citation type="submission" date="2015-08" db="EMBL/GenBank/DDBJ databases">
        <authorList>
            <person name="Babu N.S."/>
            <person name="Beckwith C.J."/>
            <person name="Beseler K.G."/>
            <person name="Brison A."/>
            <person name="Carone J.V."/>
            <person name="Caskin T.P."/>
            <person name="Diamond M."/>
            <person name="Durham M.E."/>
            <person name="Foxe J.M."/>
            <person name="Go M."/>
            <person name="Henderson B.A."/>
            <person name="Jones I.B."/>
            <person name="McGettigan J.A."/>
            <person name="Micheletti S.J."/>
            <person name="Nasrallah M.E."/>
            <person name="Ortiz D."/>
            <person name="Piller C.R."/>
            <person name="Privatt S.R."/>
            <person name="Schneider S.L."/>
            <person name="Sharp S."/>
            <person name="Smith T.C."/>
            <person name="Stanton J.D."/>
            <person name="Ullery H.E."/>
            <person name="Wilson R.J."/>
            <person name="Serrano M.G."/>
            <person name="Buck G."/>
            <person name="Lee V."/>
            <person name="Wang Y."/>
            <person name="Carvalho R."/>
            <person name="Voegtly L."/>
            <person name="Shi R."/>
            <person name="Duckworth R."/>
            <person name="Johnson A."/>
            <person name="Loviza R."/>
            <person name="Walstead R."/>
            <person name="Shah Z."/>
            <person name="Kiflezghi M."/>
            <person name="Wade K."/>
            <person name="Ball S.L."/>
            <person name="Bradley K.W."/>
            <person name="Asai D.J."/>
            <person name="Bowman C.A."/>
            <person name="Russell D.A."/>
            <person name="Pope W.H."/>
            <person name="Jacobs-Sera D."/>
            <person name="Hendrix R.W."/>
            <person name="Hatfull G.F."/>
        </authorList>
    </citation>
    <scope>NUCLEOTIDE SEQUENCE [LARGE SCALE GENOMIC DNA]</scope>
    <source>
        <strain evidence="8 9">DSM 27710</strain>
    </source>
</reference>
<gene>
    <name evidence="8" type="ORF">AKJ08_3191</name>
</gene>
<keyword evidence="9" id="KW-1185">Reference proteome</keyword>
<feature type="transmembrane region" description="Helical" evidence="7">
    <location>
        <begin position="20"/>
        <end position="40"/>
    </location>
</feature>
<evidence type="ECO:0000256" key="2">
    <source>
        <dbReference type="ARBA" id="ARBA00022475"/>
    </source>
</evidence>
<evidence type="ECO:0000256" key="4">
    <source>
        <dbReference type="ARBA" id="ARBA00022989"/>
    </source>
</evidence>
<keyword evidence="3 7" id="KW-0812">Transmembrane</keyword>